<evidence type="ECO:0000313" key="1">
    <source>
        <dbReference type="EMBL" id="KMU51186.1"/>
    </source>
</evidence>
<dbReference type="Proteomes" id="UP000037482">
    <property type="component" value="Unassembled WGS sequence"/>
</dbReference>
<accession>A0A656VG31</accession>
<name>A0A656VG31_SERMA</name>
<evidence type="ECO:0000313" key="2">
    <source>
        <dbReference type="Proteomes" id="UP000037482"/>
    </source>
</evidence>
<organism evidence="1 2">
    <name type="scientific">Serratia marcescens</name>
    <dbReference type="NCBI Taxonomy" id="615"/>
    <lineage>
        <taxon>Bacteria</taxon>
        <taxon>Pseudomonadati</taxon>
        <taxon>Pseudomonadota</taxon>
        <taxon>Gammaproteobacteria</taxon>
        <taxon>Enterobacterales</taxon>
        <taxon>Yersiniaceae</taxon>
        <taxon>Serratia</taxon>
    </lineage>
</organism>
<comment type="caution">
    <text evidence="1">The sequence shown here is derived from an EMBL/GenBank/DDBJ whole genome shotgun (WGS) entry which is preliminary data.</text>
</comment>
<proteinExistence type="predicted"/>
<protein>
    <submittedName>
        <fullName evidence="1">Uncharacterized protein</fullName>
    </submittedName>
</protein>
<reference evidence="1 2" key="1">
    <citation type="submission" date="2015-06" db="EMBL/GenBank/DDBJ databases">
        <title>Draft Genome of Serratia marcescens Strain AH0650_Sm1.</title>
        <authorList>
            <person name="Wan Y."/>
            <person name="Gorrie C."/>
            <person name="Holt K."/>
        </authorList>
    </citation>
    <scope>NUCLEOTIDE SEQUENCE [LARGE SCALE GENOMIC DNA]</scope>
    <source>
        <strain evidence="1 2">AH0650_Sm1</strain>
    </source>
</reference>
<gene>
    <name evidence="1" type="ORF">AB868_01928</name>
</gene>
<dbReference type="AlphaFoldDB" id="A0A656VG31"/>
<dbReference type="EMBL" id="LFJS01000012">
    <property type="protein sequence ID" value="KMU51186.1"/>
    <property type="molecule type" value="Genomic_DNA"/>
</dbReference>
<sequence>MSCAISRVYSLSHPIETYPRSCLFINHFFSTANWTEEW</sequence>